<reference evidence="2" key="1">
    <citation type="submission" date="2022-09" db="EMBL/GenBank/DDBJ databases">
        <title>Whole genome shotgun sequence of Streptomyces albidoflavus NBRC 12854.</title>
        <authorList>
            <person name="Komaki H."/>
            <person name="Tamura T."/>
        </authorList>
    </citation>
    <scope>NUCLEOTIDE SEQUENCE</scope>
    <source>
        <strain evidence="2">NBRC 12854</strain>
    </source>
</reference>
<name>A0AA37C1W1_9ACTN</name>
<dbReference type="Proteomes" id="UP001051844">
    <property type="component" value="Unassembled WGS sequence"/>
</dbReference>
<gene>
    <name evidence="2" type="ORF">ScoT_39920</name>
</gene>
<organism evidence="2 3">
    <name type="scientific">Streptomyces albidoflavus</name>
    <dbReference type="NCBI Taxonomy" id="1886"/>
    <lineage>
        <taxon>Bacteria</taxon>
        <taxon>Bacillati</taxon>
        <taxon>Actinomycetota</taxon>
        <taxon>Actinomycetes</taxon>
        <taxon>Kitasatosporales</taxon>
        <taxon>Streptomycetaceae</taxon>
        <taxon>Streptomyces</taxon>
        <taxon>Streptomyces albidoflavus group</taxon>
    </lineage>
</organism>
<dbReference type="AlphaFoldDB" id="A0AA37C1W1"/>
<comment type="caution">
    <text evidence="2">The sequence shown here is derived from an EMBL/GenBank/DDBJ whole genome shotgun (WGS) entry which is preliminary data.</text>
</comment>
<feature type="region of interest" description="Disordered" evidence="1">
    <location>
        <begin position="1"/>
        <end position="38"/>
    </location>
</feature>
<proteinExistence type="predicted"/>
<accession>A0AA37C1W1</accession>
<evidence type="ECO:0000256" key="1">
    <source>
        <dbReference type="SAM" id="MobiDB-lite"/>
    </source>
</evidence>
<protein>
    <submittedName>
        <fullName evidence="2">Uncharacterized protein</fullName>
    </submittedName>
</protein>
<evidence type="ECO:0000313" key="2">
    <source>
        <dbReference type="EMBL" id="GHI47818.1"/>
    </source>
</evidence>
<sequence length="112" mass="12530">MGRATRYVRGTRPRQGCPALPPRPARKRSPKGGVRGQQRWYNRHMASSYRTNDGHTVRIGSTVWGVNGQGPFTLVEPESAPEGWVSVVSADGEDWRLHAPEDIALYYVTTRP</sequence>
<dbReference type="EMBL" id="BNDZ01000005">
    <property type="protein sequence ID" value="GHI47818.1"/>
    <property type="molecule type" value="Genomic_DNA"/>
</dbReference>
<evidence type="ECO:0000313" key="3">
    <source>
        <dbReference type="Proteomes" id="UP001051844"/>
    </source>
</evidence>